<evidence type="ECO:0000313" key="3">
    <source>
        <dbReference type="Proteomes" id="UP001642360"/>
    </source>
</evidence>
<dbReference type="Proteomes" id="UP001642360">
    <property type="component" value="Unassembled WGS sequence"/>
</dbReference>
<dbReference type="AlphaFoldDB" id="A0ABC8TCG9"/>
<proteinExistence type="predicted"/>
<feature type="region of interest" description="Disordered" evidence="1">
    <location>
        <begin position="1"/>
        <end position="34"/>
    </location>
</feature>
<name>A0ABC8TCG9_9AQUA</name>
<gene>
    <name evidence="2" type="ORF">ILEXP_LOCUS36336</name>
</gene>
<dbReference type="EMBL" id="CAUOFW020004747">
    <property type="protein sequence ID" value="CAK9167078.1"/>
    <property type="molecule type" value="Genomic_DNA"/>
</dbReference>
<reference evidence="2 3" key="1">
    <citation type="submission" date="2024-02" db="EMBL/GenBank/DDBJ databases">
        <authorList>
            <person name="Vignale AGUSTIN F."/>
            <person name="Sosa J E."/>
            <person name="Modenutti C."/>
        </authorList>
    </citation>
    <scope>NUCLEOTIDE SEQUENCE [LARGE SCALE GENOMIC DNA]</scope>
</reference>
<accession>A0ABC8TCG9</accession>
<sequence length="121" mass="12974">MIDLVDVEDKGDEMKTEVPIPPLATRPFSSKVPPLGHTCASTTIGTHQGSIPQSESHAAYMIDLVDVEDKGDEMKTEVPIPPLATRPFSSKVPPLGHTCASTTIGTHQVHAEVKENCAGFR</sequence>
<protein>
    <submittedName>
        <fullName evidence="2">Uncharacterized protein</fullName>
    </submittedName>
</protein>
<feature type="compositionally biased region" description="Acidic residues" evidence="1">
    <location>
        <begin position="1"/>
        <end position="11"/>
    </location>
</feature>
<comment type="caution">
    <text evidence="2">The sequence shown here is derived from an EMBL/GenBank/DDBJ whole genome shotgun (WGS) entry which is preliminary data.</text>
</comment>
<keyword evidence="3" id="KW-1185">Reference proteome</keyword>
<organism evidence="2 3">
    <name type="scientific">Ilex paraguariensis</name>
    <name type="common">yerba mate</name>
    <dbReference type="NCBI Taxonomy" id="185542"/>
    <lineage>
        <taxon>Eukaryota</taxon>
        <taxon>Viridiplantae</taxon>
        <taxon>Streptophyta</taxon>
        <taxon>Embryophyta</taxon>
        <taxon>Tracheophyta</taxon>
        <taxon>Spermatophyta</taxon>
        <taxon>Magnoliopsida</taxon>
        <taxon>eudicotyledons</taxon>
        <taxon>Gunneridae</taxon>
        <taxon>Pentapetalae</taxon>
        <taxon>asterids</taxon>
        <taxon>campanulids</taxon>
        <taxon>Aquifoliales</taxon>
        <taxon>Aquifoliaceae</taxon>
        <taxon>Ilex</taxon>
    </lineage>
</organism>
<evidence type="ECO:0000313" key="2">
    <source>
        <dbReference type="EMBL" id="CAK9167078.1"/>
    </source>
</evidence>
<evidence type="ECO:0000256" key="1">
    <source>
        <dbReference type="SAM" id="MobiDB-lite"/>
    </source>
</evidence>